<gene>
    <name evidence="2" type="primary">LOC136082184</name>
</gene>
<accession>A0ABM4C5C7</accession>
<sequence length="100" mass="11566">MAFDLSKQGREKLKTETSNLPEASMFFVKKDTSVIPAALKSYYLTNYRKINEIQPPLKISANVDLMHKFVDLYIVDAVHTQMDAVCSVERKEFLKKQMSY</sequence>
<evidence type="ECO:0000313" key="2">
    <source>
        <dbReference type="RefSeq" id="XP_065656773.1"/>
    </source>
</evidence>
<organism evidence="1 2">
    <name type="scientific">Hydra vulgaris</name>
    <name type="common">Hydra</name>
    <name type="synonym">Hydra attenuata</name>
    <dbReference type="NCBI Taxonomy" id="6087"/>
    <lineage>
        <taxon>Eukaryota</taxon>
        <taxon>Metazoa</taxon>
        <taxon>Cnidaria</taxon>
        <taxon>Hydrozoa</taxon>
        <taxon>Hydroidolina</taxon>
        <taxon>Anthoathecata</taxon>
        <taxon>Aplanulata</taxon>
        <taxon>Hydridae</taxon>
        <taxon>Hydra</taxon>
    </lineage>
</organism>
<name>A0ABM4C5C7_HYDVU</name>
<proteinExistence type="predicted"/>
<dbReference type="RefSeq" id="XP_065656773.1">
    <property type="nucleotide sequence ID" value="XM_065800701.1"/>
</dbReference>
<dbReference type="GeneID" id="136082184"/>
<evidence type="ECO:0000313" key="1">
    <source>
        <dbReference type="Proteomes" id="UP001652625"/>
    </source>
</evidence>
<reference evidence="2" key="1">
    <citation type="submission" date="2025-08" db="UniProtKB">
        <authorList>
            <consortium name="RefSeq"/>
        </authorList>
    </citation>
    <scope>IDENTIFICATION</scope>
</reference>
<dbReference type="Proteomes" id="UP001652625">
    <property type="component" value="Chromosome 07"/>
</dbReference>
<protein>
    <submittedName>
        <fullName evidence="2">Uncharacterized protein LOC136082184</fullName>
    </submittedName>
</protein>
<keyword evidence="1" id="KW-1185">Reference proteome</keyword>